<evidence type="ECO:0008006" key="5">
    <source>
        <dbReference type="Google" id="ProtNLM"/>
    </source>
</evidence>
<name>A0A0G2GNQ9_PHACM</name>
<feature type="compositionally biased region" description="Basic and acidic residues" evidence="1">
    <location>
        <begin position="356"/>
        <end position="370"/>
    </location>
</feature>
<dbReference type="EMBL" id="LCWF01000050">
    <property type="protein sequence ID" value="KKY25043.1"/>
    <property type="molecule type" value="Genomic_DNA"/>
</dbReference>
<reference evidence="3 4" key="2">
    <citation type="submission" date="2015-05" db="EMBL/GenBank/DDBJ databases">
        <authorList>
            <person name="Morales-Cruz A."/>
            <person name="Amrine K.C."/>
            <person name="Cantu D."/>
        </authorList>
    </citation>
    <scope>NUCLEOTIDE SEQUENCE [LARGE SCALE GENOMIC DNA]</scope>
    <source>
        <strain evidence="3">UCRPC4</strain>
    </source>
</reference>
<dbReference type="InterPro" id="IPR021460">
    <property type="entry name" value="DUF3112"/>
</dbReference>
<feature type="transmembrane region" description="Helical" evidence="2">
    <location>
        <begin position="32"/>
        <end position="52"/>
    </location>
</feature>
<keyword evidence="2" id="KW-0812">Transmembrane</keyword>
<keyword evidence="4" id="KW-1185">Reference proteome</keyword>
<dbReference type="OrthoDB" id="3357002at2759"/>
<organism evidence="3 4">
    <name type="scientific">Phaeomoniella chlamydospora</name>
    <name type="common">Phaeoacremonium chlamydosporum</name>
    <dbReference type="NCBI Taxonomy" id="158046"/>
    <lineage>
        <taxon>Eukaryota</taxon>
        <taxon>Fungi</taxon>
        <taxon>Dikarya</taxon>
        <taxon>Ascomycota</taxon>
        <taxon>Pezizomycotina</taxon>
        <taxon>Eurotiomycetes</taxon>
        <taxon>Chaetothyriomycetidae</taxon>
        <taxon>Phaeomoniellales</taxon>
        <taxon>Phaeomoniellaceae</taxon>
        <taxon>Phaeomoniella</taxon>
    </lineage>
</organism>
<dbReference type="AlphaFoldDB" id="A0A0G2GNQ9"/>
<feature type="transmembrane region" description="Helical" evidence="2">
    <location>
        <begin position="258"/>
        <end position="276"/>
    </location>
</feature>
<dbReference type="Pfam" id="PF11309">
    <property type="entry name" value="DUF3112"/>
    <property type="match status" value="1"/>
</dbReference>
<keyword evidence="2" id="KW-0472">Membrane</keyword>
<evidence type="ECO:0000313" key="3">
    <source>
        <dbReference type="EMBL" id="KKY25043.1"/>
    </source>
</evidence>
<dbReference type="Proteomes" id="UP000053317">
    <property type="component" value="Unassembled WGS sequence"/>
</dbReference>
<evidence type="ECO:0000256" key="2">
    <source>
        <dbReference type="SAM" id="Phobius"/>
    </source>
</evidence>
<keyword evidence="2" id="KW-1133">Transmembrane helix</keyword>
<feature type="transmembrane region" description="Helical" evidence="2">
    <location>
        <begin position="182"/>
        <end position="199"/>
    </location>
</feature>
<reference evidence="3 4" key="1">
    <citation type="submission" date="2015-05" db="EMBL/GenBank/DDBJ databases">
        <title>Distinctive expansion of gene families associated with plant cell wall degradation and secondary metabolism in the genomes of grapevine trunk pathogens.</title>
        <authorList>
            <person name="Lawrence D.P."/>
            <person name="Travadon R."/>
            <person name="Rolshausen P.E."/>
            <person name="Baumgartner K."/>
        </authorList>
    </citation>
    <scope>NUCLEOTIDE SEQUENCE [LARGE SCALE GENOMIC DNA]</scope>
    <source>
        <strain evidence="3">UCRPC4</strain>
    </source>
</reference>
<proteinExistence type="predicted"/>
<feature type="region of interest" description="Disordered" evidence="1">
    <location>
        <begin position="319"/>
        <end position="370"/>
    </location>
</feature>
<protein>
    <recommendedName>
        <fullName evidence="5">Family c-likeg-protein-coupled receptor protein</fullName>
    </recommendedName>
</protein>
<dbReference type="PANTHER" id="PTHR35184">
    <property type="entry name" value="YALI0C10208P"/>
    <property type="match status" value="1"/>
</dbReference>
<comment type="caution">
    <text evidence="3">The sequence shown here is derived from an EMBL/GenBank/DDBJ whole genome shotgun (WGS) entry which is preliminary data.</text>
</comment>
<feature type="compositionally biased region" description="Acidic residues" evidence="1">
    <location>
        <begin position="339"/>
        <end position="355"/>
    </location>
</feature>
<feature type="transmembrane region" description="Helical" evidence="2">
    <location>
        <begin position="219"/>
        <end position="238"/>
    </location>
</feature>
<evidence type="ECO:0000313" key="4">
    <source>
        <dbReference type="Proteomes" id="UP000053317"/>
    </source>
</evidence>
<sequence length="370" mass="41416">MPSAAAAGAQQGPPYAPTTASLGGSPTIHEDIPITAVFLFLFLCGAVGHMTVFQINKRRGHKFLISGMLFGFCMARITTMVMRIVWANYPHDVSVAIAAQIFVAAGVVLLFVANLLFAQRLVRAAHPNFGWHRSFSIAFKVLYALIIIFLIMVITATVDTFYTLNTHTRKIDRRIQLSAQTYYALVSFIPIPLVILGLLVPRKTRVEKFGSGRWRTKVIILLTSSFLLCLGAAFRVGTNFKTPRPRNNPAWYHSKACFYIFNFTVEIIVVFLYLFLRVDRRFYIPNGSKGPGDYSRKEVHGTRTADEEAIDSERIAADNTAVTRDHESHGHAIYRINTEEEVFDDKEPAGDDDEEASKVKTADRPGDHNV</sequence>
<dbReference type="PANTHER" id="PTHR35184:SF1">
    <property type="entry name" value="INTEGRAL MEMBRANE PROTEIN"/>
    <property type="match status" value="1"/>
</dbReference>
<feature type="transmembrane region" description="Helical" evidence="2">
    <location>
        <begin position="93"/>
        <end position="117"/>
    </location>
</feature>
<accession>A0A0G2GNQ9</accession>
<feature type="transmembrane region" description="Helical" evidence="2">
    <location>
        <begin position="64"/>
        <end position="87"/>
    </location>
</feature>
<evidence type="ECO:0000256" key="1">
    <source>
        <dbReference type="SAM" id="MobiDB-lite"/>
    </source>
</evidence>
<gene>
    <name evidence="3" type="ORF">UCRPC4_g02100</name>
</gene>
<feature type="transmembrane region" description="Helical" evidence="2">
    <location>
        <begin position="137"/>
        <end position="162"/>
    </location>
</feature>